<keyword evidence="1" id="KW-1133">Transmembrane helix</keyword>
<dbReference type="AlphaFoldDB" id="W6RUR0"/>
<accession>W6RUR0</accession>
<dbReference type="KEGG" id="clt:CM240_0180"/>
<dbReference type="Proteomes" id="UP000019426">
    <property type="component" value="Chromosome M2/40_rep1"/>
</dbReference>
<feature type="transmembrane region" description="Helical" evidence="1">
    <location>
        <begin position="66"/>
        <end position="83"/>
    </location>
</feature>
<keyword evidence="3" id="KW-1185">Reference proteome</keyword>
<sequence length="158" mass="18579">MALIIVFSVLSFIGAMISTFYYHKEEIKEIKLIECGINPLRWIVFILSILGIIRFIYYVIDINAIYEGLIYIMIITLILLNVINEDIITGLGVATISLHDGCIYKVKWRDLEEWSIQNNKLYIKTSNSSNIKIKFPRRKKKNMIKILRYDLRLCDKEK</sequence>
<keyword evidence="1" id="KW-0812">Transmembrane</keyword>
<dbReference type="EMBL" id="HG917868">
    <property type="protein sequence ID" value="CDM67354.1"/>
    <property type="molecule type" value="Genomic_DNA"/>
</dbReference>
<reference evidence="2 3" key="1">
    <citation type="submission" date="2013-11" db="EMBL/GenBank/DDBJ databases">
        <title>Complete genome sequence of Clostridum sp. M2/40.</title>
        <authorList>
            <person name="Wibberg D."/>
            <person name="Puehler A."/>
            <person name="Schlueter A."/>
        </authorList>
    </citation>
    <scope>NUCLEOTIDE SEQUENCE [LARGE SCALE GENOMIC DNA]</scope>
    <source>
        <strain evidence="3">M2/40</strain>
    </source>
</reference>
<protein>
    <submittedName>
        <fullName evidence="2">Uncharacterized protein</fullName>
    </submittedName>
</protein>
<organism evidence="2 3">
    <name type="scientific">Clostridium bornimense</name>
    <dbReference type="NCBI Taxonomy" id="1216932"/>
    <lineage>
        <taxon>Bacteria</taxon>
        <taxon>Bacillati</taxon>
        <taxon>Bacillota</taxon>
        <taxon>Clostridia</taxon>
        <taxon>Eubacteriales</taxon>
        <taxon>Clostridiaceae</taxon>
        <taxon>Clostridium</taxon>
    </lineage>
</organism>
<evidence type="ECO:0000313" key="3">
    <source>
        <dbReference type="Proteomes" id="UP000019426"/>
    </source>
</evidence>
<feature type="transmembrane region" description="Helical" evidence="1">
    <location>
        <begin position="42"/>
        <end position="60"/>
    </location>
</feature>
<dbReference type="RefSeq" id="WP_044035822.1">
    <property type="nucleotide sequence ID" value="NZ_HG917868.1"/>
</dbReference>
<dbReference type="HOGENOM" id="CLU_1666335_0_0_9"/>
<feature type="transmembrane region" description="Helical" evidence="1">
    <location>
        <begin position="6"/>
        <end position="22"/>
    </location>
</feature>
<gene>
    <name evidence="2" type="ORF">CM240_0180</name>
</gene>
<evidence type="ECO:0000256" key="1">
    <source>
        <dbReference type="SAM" id="Phobius"/>
    </source>
</evidence>
<keyword evidence="1" id="KW-0472">Membrane</keyword>
<dbReference type="PATRIC" id="fig|1216932.3.peg.161"/>
<evidence type="ECO:0000313" key="2">
    <source>
        <dbReference type="EMBL" id="CDM67354.1"/>
    </source>
</evidence>
<name>W6RUR0_9CLOT</name>
<proteinExistence type="predicted"/>